<feature type="chain" id="PRO_5020042007" evidence="1">
    <location>
        <begin position="19"/>
        <end position="102"/>
    </location>
</feature>
<accession>A0A4D9DMP6</accession>
<dbReference type="AlphaFoldDB" id="A0A4D9DMP6"/>
<dbReference type="EMBL" id="QXTE01000375">
    <property type="protein sequence ID" value="TFJ98700.1"/>
    <property type="molecule type" value="Genomic_DNA"/>
</dbReference>
<evidence type="ECO:0000256" key="1">
    <source>
        <dbReference type="SAM" id="SignalP"/>
    </source>
</evidence>
<keyword evidence="2" id="KW-0808">Transferase</keyword>
<reference evidence="2 3" key="2">
    <citation type="submission" date="2019-04" db="EMBL/GenBank/DDBJ databases">
        <title>The genome sequence of big-headed turtle.</title>
        <authorList>
            <person name="Gong S."/>
        </authorList>
    </citation>
    <scope>NUCLEOTIDE SEQUENCE [LARGE SCALE GENOMIC DNA]</scope>
    <source>
        <strain evidence="2">DO16091913</strain>
        <tissue evidence="2">Muscle</tissue>
    </source>
</reference>
<dbReference type="GO" id="GO:0003677">
    <property type="term" value="F:DNA binding"/>
    <property type="evidence" value="ECO:0007669"/>
    <property type="project" value="UniProtKB-KW"/>
</dbReference>
<feature type="signal peptide" evidence="1">
    <location>
        <begin position="1"/>
        <end position="18"/>
    </location>
</feature>
<proteinExistence type="predicted"/>
<keyword evidence="1" id="KW-0732">Signal</keyword>
<sequence length="102" mass="11223">MKSWLILVWLVTFAGVSPSSMLWGALSFLGSGEFNPLSAGDECSKDPRAGDTEVLSTRDKHCCQWQLWVTHSPESQLPSGESVPLEWAELGSQTVEVARTRD</sequence>
<dbReference type="GO" id="GO:0016301">
    <property type="term" value="F:kinase activity"/>
    <property type="evidence" value="ECO:0007669"/>
    <property type="project" value="UniProtKB-KW"/>
</dbReference>
<keyword evidence="2" id="KW-0418">Kinase</keyword>
<evidence type="ECO:0000313" key="3">
    <source>
        <dbReference type="Proteomes" id="UP000297703"/>
    </source>
</evidence>
<keyword evidence="2" id="KW-0371">Homeobox</keyword>
<reference evidence="2 3" key="1">
    <citation type="submission" date="2019-04" db="EMBL/GenBank/DDBJ databases">
        <title>Draft genome of the big-headed turtle Platysternon megacephalum.</title>
        <authorList>
            <person name="Gong S."/>
        </authorList>
    </citation>
    <scope>NUCLEOTIDE SEQUENCE [LARGE SCALE GENOMIC DNA]</scope>
    <source>
        <strain evidence="2">DO16091913</strain>
        <tissue evidence="2">Muscle</tissue>
    </source>
</reference>
<dbReference type="Proteomes" id="UP000297703">
    <property type="component" value="Unassembled WGS sequence"/>
</dbReference>
<comment type="caution">
    <text evidence="2">The sequence shown here is derived from an EMBL/GenBank/DDBJ whole genome shotgun (WGS) entry which is preliminary data.</text>
</comment>
<name>A0A4D9DMP6_9SAUR</name>
<keyword evidence="3" id="KW-1185">Reference proteome</keyword>
<protein>
    <submittedName>
        <fullName evidence="2">Homeodomain-interacting protein kinase 4</fullName>
    </submittedName>
</protein>
<gene>
    <name evidence="2" type="ORF">DR999_PMT19372</name>
</gene>
<keyword evidence="2" id="KW-0238">DNA-binding</keyword>
<evidence type="ECO:0000313" key="2">
    <source>
        <dbReference type="EMBL" id="TFJ98700.1"/>
    </source>
</evidence>
<organism evidence="2 3">
    <name type="scientific">Platysternon megacephalum</name>
    <name type="common">big-headed turtle</name>
    <dbReference type="NCBI Taxonomy" id="55544"/>
    <lineage>
        <taxon>Eukaryota</taxon>
        <taxon>Metazoa</taxon>
        <taxon>Chordata</taxon>
        <taxon>Craniata</taxon>
        <taxon>Vertebrata</taxon>
        <taxon>Euteleostomi</taxon>
        <taxon>Archelosauria</taxon>
        <taxon>Testudinata</taxon>
        <taxon>Testudines</taxon>
        <taxon>Cryptodira</taxon>
        <taxon>Durocryptodira</taxon>
        <taxon>Testudinoidea</taxon>
        <taxon>Platysternidae</taxon>
        <taxon>Platysternon</taxon>
    </lineage>
</organism>